<reference evidence="2 3" key="1">
    <citation type="journal article" date="2011" name="J. Bacteriol.">
        <title>Complete genome and proteome of Acholeplasma laidlawii.</title>
        <authorList>
            <person name="Lazarev V.N."/>
            <person name="Levitskii S.A."/>
            <person name="Basovskii Y.I."/>
            <person name="Chukin M.M."/>
            <person name="Akopian T.A."/>
            <person name="Vereshchagin V.V."/>
            <person name="Kostrjukova E.S."/>
            <person name="Kovaleva G.Y."/>
            <person name="Kazanov M.D."/>
            <person name="Malko D.B."/>
            <person name="Vitreschak A.G."/>
            <person name="Sernova N.V."/>
            <person name="Gelfand M.S."/>
            <person name="Demina I.A."/>
            <person name="Serebryakova M.V."/>
            <person name="Galyamina M.A."/>
            <person name="Vtyurin N.N."/>
            <person name="Rogov S.I."/>
            <person name="Alexeev D.G."/>
            <person name="Ladygina V.G."/>
            <person name="Govorun V.M."/>
        </authorList>
    </citation>
    <scope>NUCLEOTIDE SEQUENCE [LARGE SCALE GENOMIC DNA]</scope>
    <source>
        <strain evidence="2 3">PG-8A</strain>
    </source>
</reference>
<dbReference type="HOGENOM" id="CLU_2730660_0_0_14"/>
<dbReference type="RefSeq" id="WP_012242869.1">
    <property type="nucleotide sequence ID" value="NC_010163.1"/>
</dbReference>
<evidence type="ECO:0000313" key="2">
    <source>
        <dbReference type="EMBL" id="ABX81538.1"/>
    </source>
</evidence>
<evidence type="ECO:0000313" key="3">
    <source>
        <dbReference type="Proteomes" id="UP000008558"/>
    </source>
</evidence>
<sequence>MKVKKFLISFSFTILFGVLSIGSLILYIFGKSNYDLFQTIITGISSIFFMVLTIKGNYYDSYYIAYNQKYF</sequence>
<feature type="transmembrane region" description="Helical" evidence="1">
    <location>
        <begin position="36"/>
        <end position="54"/>
    </location>
</feature>
<gene>
    <name evidence="2" type="ordered locus">ACL_0925</name>
</gene>
<accession>A9NGQ8</accession>
<evidence type="ECO:0000256" key="1">
    <source>
        <dbReference type="SAM" id="Phobius"/>
    </source>
</evidence>
<name>A9NGQ8_ACHLI</name>
<protein>
    <submittedName>
        <fullName evidence="2">Hypothetical membrane protein</fullName>
    </submittedName>
</protein>
<keyword evidence="1" id="KW-0812">Transmembrane</keyword>
<organism evidence="2 3">
    <name type="scientific">Acholeplasma laidlawii (strain PG-8A)</name>
    <dbReference type="NCBI Taxonomy" id="441768"/>
    <lineage>
        <taxon>Bacteria</taxon>
        <taxon>Bacillati</taxon>
        <taxon>Mycoplasmatota</taxon>
        <taxon>Mollicutes</taxon>
        <taxon>Acholeplasmatales</taxon>
        <taxon>Acholeplasmataceae</taxon>
        <taxon>Acholeplasma</taxon>
    </lineage>
</organism>
<dbReference type="GeneID" id="41339076"/>
<dbReference type="Proteomes" id="UP000008558">
    <property type="component" value="Chromosome"/>
</dbReference>
<keyword evidence="3" id="KW-1185">Reference proteome</keyword>
<proteinExistence type="predicted"/>
<dbReference type="EMBL" id="CP000896">
    <property type="protein sequence ID" value="ABX81538.1"/>
    <property type="molecule type" value="Genomic_DNA"/>
</dbReference>
<keyword evidence="1" id="KW-0472">Membrane</keyword>
<keyword evidence="1" id="KW-1133">Transmembrane helix</keyword>
<dbReference type="AlphaFoldDB" id="A9NGQ8"/>
<dbReference type="KEGG" id="acl:ACL_0925"/>
<feature type="transmembrane region" description="Helical" evidence="1">
    <location>
        <begin position="7"/>
        <end position="30"/>
    </location>
</feature>